<organism evidence="2 3">
    <name type="scientific">Cyclocybe aegerita</name>
    <name type="common">Black poplar mushroom</name>
    <name type="synonym">Agrocybe aegerita</name>
    <dbReference type="NCBI Taxonomy" id="1973307"/>
    <lineage>
        <taxon>Eukaryota</taxon>
        <taxon>Fungi</taxon>
        <taxon>Dikarya</taxon>
        <taxon>Basidiomycota</taxon>
        <taxon>Agaricomycotina</taxon>
        <taxon>Agaricomycetes</taxon>
        <taxon>Agaricomycetidae</taxon>
        <taxon>Agaricales</taxon>
        <taxon>Agaricineae</taxon>
        <taxon>Bolbitiaceae</taxon>
        <taxon>Cyclocybe</taxon>
    </lineage>
</organism>
<keyword evidence="3" id="KW-1185">Reference proteome</keyword>
<comment type="caution">
    <text evidence="2">The sequence shown here is derived from an EMBL/GenBank/DDBJ whole genome shotgun (WGS) entry which is preliminary data.</text>
</comment>
<evidence type="ECO:0000313" key="3">
    <source>
        <dbReference type="Proteomes" id="UP000467700"/>
    </source>
</evidence>
<name>A0A8S0WR68_CYCAE</name>
<reference evidence="2 3" key="1">
    <citation type="submission" date="2020-01" db="EMBL/GenBank/DDBJ databases">
        <authorList>
            <person name="Gupta K D."/>
        </authorList>
    </citation>
    <scope>NUCLEOTIDE SEQUENCE [LARGE SCALE GENOMIC DNA]</scope>
</reference>
<feature type="region of interest" description="Disordered" evidence="1">
    <location>
        <begin position="35"/>
        <end position="62"/>
    </location>
</feature>
<evidence type="ECO:0000313" key="2">
    <source>
        <dbReference type="EMBL" id="CAA7268737.1"/>
    </source>
</evidence>
<dbReference type="AlphaFoldDB" id="A0A8S0WR68"/>
<dbReference type="Proteomes" id="UP000467700">
    <property type="component" value="Unassembled WGS sequence"/>
</dbReference>
<feature type="compositionally biased region" description="Basic and acidic residues" evidence="1">
    <location>
        <begin position="45"/>
        <end position="61"/>
    </location>
</feature>
<gene>
    <name evidence="2" type="ORF">AAE3_LOCUS10951</name>
</gene>
<evidence type="ECO:0000256" key="1">
    <source>
        <dbReference type="SAM" id="MobiDB-lite"/>
    </source>
</evidence>
<sequence>MVDSGTANPRALVAKWARYILNKTLSEDLKVISAAPSPTANARNSRMEGRKESTTGLHKVDTLGPESAASATVIPSDIVDVVAVEYCGRLTDRAIIDLRLLPRN</sequence>
<proteinExistence type="predicted"/>
<protein>
    <submittedName>
        <fullName evidence="2">Uncharacterized protein</fullName>
    </submittedName>
</protein>
<accession>A0A8S0WR68</accession>
<dbReference type="EMBL" id="CACVBS010000069">
    <property type="protein sequence ID" value="CAA7268737.1"/>
    <property type="molecule type" value="Genomic_DNA"/>
</dbReference>